<feature type="transmembrane region" description="Helical" evidence="10">
    <location>
        <begin position="144"/>
        <end position="177"/>
    </location>
</feature>
<keyword evidence="4 10" id="KW-0812">Transmembrane</keyword>
<evidence type="ECO:0000256" key="2">
    <source>
        <dbReference type="ARBA" id="ARBA00022516"/>
    </source>
</evidence>
<keyword evidence="8 10" id="KW-0594">Phospholipid biosynthesis</keyword>
<evidence type="ECO:0000256" key="4">
    <source>
        <dbReference type="ARBA" id="ARBA00022692"/>
    </source>
</evidence>
<proteinExistence type="inferred from homology"/>
<comment type="caution">
    <text evidence="11">The sequence shown here is derived from an EMBL/GenBank/DDBJ whole genome shotgun (WGS) entry which is preliminary data.</text>
</comment>
<dbReference type="EMBL" id="JBHUPG010000012">
    <property type="protein sequence ID" value="MFD2911717.1"/>
    <property type="molecule type" value="Genomic_DNA"/>
</dbReference>
<keyword evidence="9 10" id="KW-1208">Phospholipid metabolism</keyword>
<keyword evidence="5 10" id="KW-1133">Transmembrane helix</keyword>
<evidence type="ECO:0000256" key="9">
    <source>
        <dbReference type="ARBA" id="ARBA00023264"/>
    </source>
</evidence>
<dbReference type="PANTHER" id="PTHR30309">
    <property type="entry name" value="INNER MEMBRANE PROTEIN YGIH"/>
    <property type="match status" value="1"/>
</dbReference>
<comment type="similarity">
    <text evidence="10">Belongs to the PlsY family.</text>
</comment>
<evidence type="ECO:0000256" key="6">
    <source>
        <dbReference type="ARBA" id="ARBA00023098"/>
    </source>
</evidence>
<accession>A0ABW5ZJI5</accession>
<evidence type="ECO:0000313" key="12">
    <source>
        <dbReference type="Proteomes" id="UP001597561"/>
    </source>
</evidence>
<keyword evidence="1 10" id="KW-1003">Cell membrane</keyword>
<evidence type="ECO:0000256" key="1">
    <source>
        <dbReference type="ARBA" id="ARBA00022475"/>
    </source>
</evidence>
<comment type="catalytic activity">
    <reaction evidence="10">
        <text>an acyl phosphate + sn-glycerol 3-phosphate = a 1-acyl-sn-glycero-3-phosphate + phosphate</text>
        <dbReference type="Rhea" id="RHEA:34075"/>
        <dbReference type="ChEBI" id="CHEBI:43474"/>
        <dbReference type="ChEBI" id="CHEBI:57597"/>
        <dbReference type="ChEBI" id="CHEBI:57970"/>
        <dbReference type="ChEBI" id="CHEBI:59918"/>
        <dbReference type="EC" id="2.3.1.275"/>
    </reaction>
</comment>
<evidence type="ECO:0000256" key="3">
    <source>
        <dbReference type="ARBA" id="ARBA00022679"/>
    </source>
</evidence>
<evidence type="ECO:0000256" key="10">
    <source>
        <dbReference type="HAMAP-Rule" id="MF_01043"/>
    </source>
</evidence>
<dbReference type="RefSeq" id="WP_204729478.1">
    <property type="nucleotide sequence ID" value="NZ_JAFBDK010000008.1"/>
</dbReference>
<comment type="caution">
    <text evidence="10">Lacks conserved residue(s) required for the propagation of feature annotation.</text>
</comment>
<sequence length="180" mass="19618">MLILFSAIIPYLLGSINGAYYMTKLFKKQDIRTLESGNAGATNAGRVLGKKGFVLTVLIDATKTWLALWLTGLWFGDAEWALLFALIFVFLGHLYPVHLQFRGGKGVVVYLAGALWIEPVSLAVVAGVTGISYGVLRRYTISGFIAILSVPVTLFCTYGFTVIPVGMSLAFILLLVVHKK</sequence>
<evidence type="ECO:0000256" key="8">
    <source>
        <dbReference type="ARBA" id="ARBA00023209"/>
    </source>
</evidence>
<protein>
    <recommendedName>
        <fullName evidence="10">Glycerol-3-phosphate acyltransferase</fullName>
    </recommendedName>
    <alternativeName>
        <fullName evidence="10">Acyl-PO4 G3P acyltransferase</fullName>
    </alternativeName>
    <alternativeName>
        <fullName evidence="10">Acyl-phosphate--glycerol-3-phosphate acyltransferase</fullName>
    </alternativeName>
    <alternativeName>
        <fullName evidence="10">G3P acyltransferase</fullName>
        <shortName evidence="10">GPAT</shortName>
        <ecNumber evidence="10">2.3.1.275</ecNumber>
    </alternativeName>
    <alternativeName>
        <fullName evidence="10">Lysophosphatidic acid synthase</fullName>
        <shortName evidence="10">LPA synthase</shortName>
    </alternativeName>
</protein>
<keyword evidence="11" id="KW-0012">Acyltransferase</keyword>
<dbReference type="Proteomes" id="UP001597561">
    <property type="component" value="Unassembled WGS sequence"/>
</dbReference>
<comment type="subunit">
    <text evidence="10">Probably interacts with PlsX.</text>
</comment>
<comment type="function">
    <text evidence="10">Catalyzes the transfer of an acyl group from acyl-phosphate (acyl-PO(4)) to glycerol-3-phosphate (G3P) to form lysophosphatidic acid (LPA). This enzyme utilizes acyl-phosphate as fatty acyl donor, but not acyl-CoA or acyl-ACP.</text>
</comment>
<dbReference type="PANTHER" id="PTHR30309:SF0">
    <property type="entry name" value="GLYCEROL-3-PHOSPHATE ACYLTRANSFERASE-RELATED"/>
    <property type="match status" value="1"/>
</dbReference>
<dbReference type="SMART" id="SM01207">
    <property type="entry name" value="G3P_acyltransf"/>
    <property type="match status" value="1"/>
</dbReference>
<name>A0ABW5ZJI5_9BACL</name>
<evidence type="ECO:0000313" key="11">
    <source>
        <dbReference type="EMBL" id="MFD2911717.1"/>
    </source>
</evidence>
<dbReference type="EC" id="2.3.1.275" evidence="10"/>
<dbReference type="Pfam" id="PF02660">
    <property type="entry name" value="G3P_acyltransf"/>
    <property type="match status" value="1"/>
</dbReference>
<dbReference type="InterPro" id="IPR003811">
    <property type="entry name" value="G3P_acylTferase_PlsY"/>
</dbReference>
<dbReference type="GO" id="GO:0016746">
    <property type="term" value="F:acyltransferase activity"/>
    <property type="evidence" value="ECO:0007669"/>
    <property type="project" value="UniProtKB-KW"/>
</dbReference>
<keyword evidence="6 10" id="KW-0443">Lipid metabolism</keyword>
<keyword evidence="3 10" id="KW-0808">Transferase</keyword>
<feature type="transmembrane region" description="Helical" evidence="10">
    <location>
        <begin position="107"/>
        <end position="132"/>
    </location>
</feature>
<comment type="subcellular location">
    <subcellularLocation>
        <location evidence="10">Cell membrane</location>
        <topology evidence="10">Multi-pass membrane protein</topology>
    </subcellularLocation>
</comment>
<gene>
    <name evidence="10" type="primary">plsY</name>
    <name evidence="11" type="ORF">ACFS5P_07495</name>
</gene>
<evidence type="ECO:0000256" key="5">
    <source>
        <dbReference type="ARBA" id="ARBA00022989"/>
    </source>
</evidence>
<keyword evidence="12" id="KW-1185">Reference proteome</keyword>
<evidence type="ECO:0000256" key="7">
    <source>
        <dbReference type="ARBA" id="ARBA00023136"/>
    </source>
</evidence>
<feature type="transmembrane region" description="Helical" evidence="10">
    <location>
        <begin position="78"/>
        <end position="95"/>
    </location>
</feature>
<organism evidence="11 12">
    <name type="scientific">Jeotgalibacillus terrae</name>
    <dbReference type="NCBI Taxonomy" id="587735"/>
    <lineage>
        <taxon>Bacteria</taxon>
        <taxon>Bacillati</taxon>
        <taxon>Bacillota</taxon>
        <taxon>Bacilli</taxon>
        <taxon>Bacillales</taxon>
        <taxon>Caryophanaceae</taxon>
        <taxon>Jeotgalibacillus</taxon>
    </lineage>
</organism>
<keyword evidence="7 10" id="KW-0472">Membrane</keyword>
<dbReference type="HAMAP" id="MF_01043">
    <property type="entry name" value="PlsY"/>
    <property type="match status" value="1"/>
</dbReference>
<reference evidence="12" key="1">
    <citation type="journal article" date="2019" name="Int. J. Syst. Evol. Microbiol.">
        <title>The Global Catalogue of Microorganisms (GCM) 10K type strain sequencing project: providing services to taxonomists for standard genome sequencing and annotation.</title>
        <authorList>
            <consortium name="The Broad Institute Genomics Platform"/>
            <consortium name="The Broad Institute Genome Sequencing Center for Infectious Disease"/>
            <person name="Wu L."/>
            <person name="Ma J."/>
        </authorList>
    </citation>
    <scope>NUCLEOTIDE SEQUENCE [LARGE SCALE GENOMIC DNA]</scope>
    <source>
        <strain evidence="12">KCTC 13528</strain>
    </source>
</reference>
<comment type="pathway">
    <text evidence="10">Lipid metabolism; phospholipid metabolism.</text>
</comment>
<keyword evidence="2 10" id="KW-0444">Lipid biosynthesis</keyword>